<reference evidence="7 8" key="1">
    <citation type="submission" date="2019-02" db="EMBL/GenBank/DDBJ databases">
        <title>Genomic Encyclopedia of Type Strains, Phase IV (KMG-IV): sequencing the most valuable type-strain genomes for metagenomic binning, comparative biology and taxonomic classification.</title>
        <authorList>
            <person name="Goeker M."/>
        </authorList>
    </citation>
    <scope>NUCLEOTIDE SEQUENCE [LARGE SCALE GENOMIC DNA]</scope>
    <source>
        <strain evidence="7 8">DSM 21223</strain>
    </source>
</reference>
<comment type="caution">
    <text evidence="7">The sequence shown here is derived from an EMBL/GenBank/DDBJ whole genome shotgun (WGS) entry which is preliminary data.</text>
</comment>
<keyword evidence="3" id="KW-0804">Transcription</keyword>
<evidence type="ECO:0000256" key="2">
    <source>
        <dbReference type="ARBA" id="ARBA00023125"/>
    </source>
</evidence>
<proteinExistence type="predicted"/>
<dbReference type="EMBL" id="SHKM01000001">
    <property type="protein sequence ID" value="RZT89491.1"/>
    <property type="molecule type" value="Genomic_DNA"/>
</dbReference>
<keyword evidence="8" id="KW-1185">Reference proteome</keyword>
<dbReference type="Gene3D" id="3.40.50.2300">
    <property type="match status" value="1"/>
</dbReference>
<sequence length="214" mass="23381">MNTTATPPVIHVVDDEAPFRRSLLFLLESVGWQAVGHESAEAFLTAAPAFPAGGGCLVLDIRMPRVSGLELQRRLKAGDPAANPFPIIFMTGHGDVELAVQAMKEGAVDFLQKPFKDQQFLDTVERAVQLSLERHAASRRHQEARECLERLSAREREVARLLALGQANKEVARALGISENTVHVHRQHVMEKTGTGSAAELARLILRADPAGLD</sequence>
<gene>
    <name evidence="7" type="ORF">EV678_0277</name>
</gene>
<feature type="domain" description="HTH luxR-type" evidence="5">
    <location>
        <begin position="144"/>
        <end position="209"/>
    </location>
</feature>
<dbReference type="InterPro" id="IPR001789">
    <property type="entry name" value="Sig_transdc_resp-reg_receiver"/>
</dbReference>
<dbReference type="Gene3D" id="1.10.10.10">
    <property type="entry name" value="Winged helix-like DNA-binding domain superfamily/Winged helix DNA-binding domain"/>
    <property type="match status" value="1"/>
</dbReference>
<dbReference type="PROSITE" id="PS50110">
    <property type="entry name" value="RESPONSE_REGULATORY"/>
    <property type="match status" value="1"/>
</dbReference>
<dbReference type="SUPFAM" id="SSF46894">
    <property type="entry name" value="C-terminal effector domain of the bipartite response regulators"/>
    <property type="match status" value="1"/>
</dbReference>
<dbReference type="PANTHER" id="PTHR44688">
    <property type="entry name" value="DNA-BINDING TRANSCRIPTIONAL ACTIVATOR DEVR_DOSR"/>
    <property type="match status" value="1"/>
</dbReference>
<evidence type="ECO:0000259" key="6">
    <source>
        <dbReference type="PROSITE" id="PS50110"/>
    </source>
</evidence>
<dbReference type="PROSITE" id="PS50043">
    <property type="entry name" value="HTH_LUXR_2"/>
    <property type="match status" value="1"/>
</dbReference>
<dbReference type="Pfam" id="PF00196">
    <property type="entry name" value="GerE"/>
    <property type="match status" value="1"/>
</dbReference>
<dbReference type="InterPro" id="IPR036388">
    <property type="entry name" value="WH-like_DNA-bd_sf"/>
</dbReference>
<evidence type="ECO:0000313" key="7">
    <source>
        <dbReference type="EMBL" id="RZT89491.1"/>
    </source>
</evidence>
<feature type="domain" description="Response regulatory" evidence="6">
    <location>
        <begin position="9"/>
        <end position="128"/>
    </location>
</feature>
<evidence type="ECO:0000259" key="5">
    <source>
        <dbReference type="PROSITE" id="PS50043"/>
    </source>
</evidence>
<protein>
    <submittedName>
        <fullName evidence="7">LuxR family two component transcriptional regulator</fullName>
    </submittedName>
</protein>
<dbReference type="Pfam" id="PF00072">
    <property type="entry name" value="Response_reg"/>
    <property type="match status" value="1"/>
</dbReference>
<dbReference type="PRINTS" id="PR00038">
    <property type="entry name" value="HTHLUXR"/>
</dbReference>
<dbReference type="SMART" id="SM00448">
    <property type="entry name" value="REC"/>
    <property type="match status" value="1"/>
</dbReference>
<keyword evidence="1" id="KW-0805">Transcription regulation</keyword>
<dbReference type="Proteomes" id="UP000292136">
    <property type="component" value="Unassembled WGS sequence"/>
</dbReference>
<dbReference type="RefSeq" id="WP_130458237.1">
    <property type="nucleotide sequence ID" value="NZ_SHKM01000001.1"/>
</dbReference>
<dbReference type="InterPro" id="IPR011006">
    <property type="entry name" value="CheY-like_superfamily"/>
</dbReference>
<dbReference type="CDD" id="cd06170">
    <property type="entry name" value="LuxR_C_like"/>
    <property type="match status" value="1"/>
</dbReference>
<evidence type="ECO:0000256" key="1">
    <source>
        <dbReference type="ARBA" id="ARBA00023015"/>
    </source>
</evidence>
<dbReference type="SUPFAM" id="SSF52172">
    <property type="entry name" value="CheY-like"/>
    <property type="match status" value="1"/>
</dbReference>
<dbReference type="InterPro" id="IPR016032">
    <property type="entry name" value="Sig_transdc_resp-reg_C-effctor"/>
</dbReference>
<evidence type="ECO:0000313" key="8">
    <source>
        <dbReference type="Proteomes" id="UP000292136"/>
    </source>
</evidence>
<organism evidence="7 8">
    <name type="scientific">Azospira oryzae</name>
    <dbReference type="NCBI Taxonomy" id="146939"/>
    <lineage>
        <taxon>Bacteria</taxon>
        <taxon>Pseudomonadati</taxon>
        <taxon>Pseudomonadota</taxon>
        <taxon>Betaproteobacteria</taxon>
        <taxon>Rhodocyclales</taxon>
        <taxon>Rhodocyclaceae</taxon>
        <taxon>Azospira</taxon>
    </lineage>
</organism>
<dbReference type="PROSITE" id="PS00622">
    <property type="entry name" value="HTH_LUXR_1"/>
    <property type="match status" value="1"/>
</dbReference>
<dbReference type="PANTHER" id="PTHR44688:SF16">
    <property type="entry name" value="DNA-BINDING TRANSCRIPTIONAL ACTIVATOR DEVR_DOSR"/>
    <property type="match status" value="1"/>
</dbReference>
<keyword evidence="2" id="KW-0238">DNA-binding</keyword>
<evidence type="ECO:0000256" key="4">
    <source>
        <dbReference type="PROSITE-ProRule" id="PRU00169"/>
    </source>
</evidence>
<accession>A0ABY0ITX6</accession>
<name>A0ABY0ITX6_9RHOO</name>
<keyword evidence="4" id="KW-0597">Phosphoprotein</keyword>
<evidence type="ECO:0000256" key="3">
    <source>
        <dbReference type="ARBA" id="ARBA00023163"/>
    </source>
</evidence>
<dbReference type="InterPro" id="IPR000792">
    <property type="entry name" value="Tscrpt_reg_LuxR_C"/>
</dbReference>
<dbReference type="CDD" id="cd17537">
    <property type="entry name" value="REC_FixJ"/>
    <property type="match status" value="1"/>
</dbReference>
<dbReference type="SMART" id="SM00421">
    <property type="entry name" value="HTH_LUXR"/>
    <property type="match status" value="1"/>
</dbReference>
<feature type="modified residue" description="4-aspartylphosphate" evidence="4">
    <location>
        <position position="60"/>
    </location>
</feature>